<dbReference type="Pfam" id="PF00183">
    <property type="entry name" value="HSP90"/>
    <property type="match status" value="1"/>
</dbReference>
<dbReference type="GO" id="GO:0016887">
    <property type="term" value="F:ATP hydrolysis activity"/>
    <property type="evidence" value="ECO:0007669"/>
    <property type="project" value="InterPro"/>
</dbReference>
<feature type="binding site" evidence="5">
    <location>
        <position position="34"/>
    </location>
    <ligand>
        <name>ATP</name>
        <dbReference type="ChEBI" id="CHEBI:30616"/>
    </ligand>
</feature>
<comment type="similarity">
    <text evidence="1">Belongs to the heat shock protein 90 family.</text>
</comment>
<dbReference type="SUPFAM" id="SSF55874">
    <property type="entry name" value="ATPase domain of HSP90 chaperone/DNA topoisomerase II/histidine kinase"/>
    <property type="match status" value="1"/>
</dbReference>
<dbReference type="GO" id="GO:0005524">
    <property type="term" value="F:ATP binding"/>
    <property type="evidence" value="ECO:0007669"/>
    <property type="project" value="UniProtKB-KW"/>
</dbReference>
<dbReference type="RefSeq" id="WP_131329143.1">
    <property type="nucleotide sequence ID" value="NZ_CP044016.1"/>
</dbReference>
<evidence type="ECO:0000256" key="1">
    <source>
        <dbReference type="ARBA" id="ARBA00008239"/>
    </source>
</evidence>
<feature type="binding site" evidence="5">
    <location>
        <position position="38"/>
    </location>
    <ligand>
        <name>ATP</name>
        <dbReference type="ChEBI" id="CHEBI:30616"/>
    </ligand>
</feature>
<organism evidence="6 7">
    <name type="scientific">Rhizosphaericola mali</name>
    <dbReference type="NCBI Taxonomy" id="2545455"/>
    <lineage>
        <taxon>Bacteria</taxon>
        <taxon>Pseudomonadati</taxon>
        <taxon>Bacteroidota</taxon>
        <taxon>Chitinophagia</taxon>
        <taxon>Chitinophagales</taxon>
        <taxon>Chitinophagaceae</taxon>
        <taxon>Rhizosphaericola</taxon>
    </lineage>
</organism>
<dbReference type="GO" id="GO:0051082">
    <property type="term" value="F:unfolded protein binding"/>
    <property type="evidence" value="ECO:0007669"/>
    <property type="project" value="InterPro"/>
</dbReference>
<dbReference type="AlphaFoldDB" id="A0A5P2FXP7"/>
<dbReference type="EMBL" id="CP044016">
    <property type="protein sequence ID" value="QES88256.1"/>
    <property type="molecule type" value="Genomic_DNA"/>
</dbReference>
<dbReference type="SUPFAM" id="SSF54211">
    <property type="entry name" value="Ribosomal protein S5 domain 2-like"/>
    <property type="match status" value="1"/>
</dbReference>
<evidence type="ECO:0000256" key="3">
    <source>
        <dbReference type="ARBA" id="ARBA00022840"/>
    </source>
</evidence>
<keyword evidence="3 5" id="KW-0067">ATP-binding</keyword>
<dbReference type="InterPro" id="IPR001404">
    <property type="entry name" value="Hsp90_fam"/>
</dbReference>
<keyword evidence="7" id="KW-1185">Reference proteome</keyword>
<feature type="binding site" evidence="5">
    <location>
        <position position="304"/>
    </location>
    <ligand>
        <name>ATP</name>
        <dbReference type="ChEBI" id="CHEBI:30616"/>
    </ligand>
</feature>
<protein>
    <submittedName>
        <fullName evidence="6">HSP90 family protein</fullName>
    </submittedName>
</protein>
<dbReference type="PIRSF" id="PIRSF002583">
    <property type="entry name" value="Hsp90"/>
    <property type="match status" value="1"/>
</dbReference>
<sequence length="596" mass="68462">MDQNQPYSFQVNLQGMISLLSEHLYSNPNTFIRELLQNGVDAITARKNLDETIVGKIKIQLPTDEDAFFTFQDNGIGLKENEIHQFLSVIGESSKRNDNIDGKDFIGKFGIGMLSCFVVSEKIIVETQSIFEDHSFRWTASSDGNYTIENLPRNENVGTKVILYSKAQYKHLFGLNHFLPQIRYYGNALTEEIVIENKNDTIIVNETKAQWINGNLEKEDLLQIGRDVFNIKFLDAIPFHTKAGDCSGVLYILPQKTSFSGKQNHRVFLKRMFLTENDNGLLPSWAFFVKMLLNSNDLNATASRESLMHNDVLREVKKELGEIIKHYLESLKTLNPEIYYKIIQVHFLHVKAIALEDTEFLQLVINDLPFETNKGFRSFRNIIETGQTIYYCPDFDEFKQVQRLANFQGNMVVNASYTFDEELLRKIASAHPEYKIQAINSYKLLNSLQSIDEKEEISLLGIRTKILEILKSYNIELEFKRFQPSDTPTLYTRPEESAFNNTIKQLKENSNPFASAIQSIPQEVQKKPVFCLNLDNSLIQNLITITDTDILTPIVQVLFVQAMLMGKYTVSEKELTMFNDALYSLIVMGMTNFINI</sequence>
<keyword evidence="4" id="KW-0143">Chaperone</keyword>
<dbReference type="Gene3D" id="3.30.230.80">
    <property type="match status" value="1"/>
</dbReference>
<evidence type="ECO:0000313" key="7">
    <source>
        <dbReference type="Proteomes" id="UP000292424"/>
    </source>
</evidence>
<gene>
    <name evidence="6" type="ORF">E0W69_006090</name>
</gene>
<reference evidence="6 7" key="1">
    <citation type="submission" date="2019-09" db="EMBL/GenBank/DDBJ databases">
        <title>Complete genome sequence of Arachidicoccus sp. B3-10 isolated from apple orchard soil.</title>
        <authorList>
            <person name="Kim H.S."/>
            <person name="Han K.-I."/>
            <person name="Suh M.K."/>
            <person name="Lee K.C."/>
            <person name="Eom M.K."/>
            <person name="Kim J.-S."/>
            <person name="Kang S.W."/>
            <person name="Sin Y."/>
            <person name="Lee J.-S."/>
        </authorList>
    </citation>
    <scope>NUCLEOTIDE SEQUENCE [LARGE SCALE GENOMIC DNA]</scope>
    <source>
        <strain evidence="6 7">B3-10</strain>
    </source>
</reference>
<dbReference type="InterPro" id="IPR037196">
    <property type="entry name" value="HSP90_C"/>
</dbReference>
<dbReference type="GO" id="GO:0140662">
    <property type="term" value="F:ATP-dependent protein folding chaperone"/>
    <property type="evidence" value="ECO:0007669"/>
    <property type="project" value="InterPro"/>
</dbReference>
<dbReference type="Proteomes" id="UP000292424">
    <property type="component" value="Chromosome"/>
</dbReference>
<dbReference type="Gene3D" id="3.30.565.10">
    <property type="entry name" value="Histidine kinase-like ATPase, C-terminal domain"/>
    <property type="match status" value="1"/>
</dbReference>
<dbReference type="OrthoDB" id="9802640at2"/>
<evidence type="ECO:0000256" key="5">
    <source>
        <dbReference type="PIRSR" id="PIRSR002583-1"/>
    </source>
</evidence>
<evidence type="ECO:0000313" key="6">
    <source>
        <dbReference type="EMBL" id="QES88256.1"/>
    </source>
</evidence>
<accession>A0A5P2FXP7</accession>
<dbReference type="Pfam" id="PF13589">
    <property type="entry name" value="HATPase_c_3"/>
    <property type="match status" value="1"/>
</dbReference>
<dbReference type="InterPro" id="IPR020575">
    <property type="entry name" value="Hsp90_N"/>
</dbReference>
<feature type="binding site" evidence="5">
    <location>
        <position position="73"/>
    </location>
    <ligand>
        <name>ATP</name>
        <dbReference type="ChEBI" id="CHEBI:30616"/>
    </ligand>
</feature>
<evidence type="ECO:0000256" key="2">
    <source>
        <dbReference type="ARBA" id="ARBA00022741"/>
    </source>
</evidence>
<dbReference type="InterPro" id="IPR020568">
    <property type="entry name" value="Ribosomal_Su5_D2-typ_SF"/>
</dbReference>
<keyword evidence="2 5" id="KW-0547">Nucleotide-binding</keyword>
<evidence type="ECO:0000256" key="4">
    <source>
        <dbReference type="ARBA" id="ARBA00023186"/>
    </source>
</evidence>
<dbReference type="PANTHER" id="PTHR11528">
    <property type="entry name" value="HEAT SHOCK PROTEIN 90 FAMILY MEMBER"/>
    <property type="match status" value="1"/>
</dbReference>
<dbReference type="InterPro" id="IPR036890">
    <property type="entry name" value="HATPase_C_sf"/>
</dbReference>
<feature type="binding site" evidence="5">
    <location>
        <position position="159"/>
    </location>
    <ligand>
        <name>ATP</name>
        <dbReference type="ChEBI" id="CHEBI:30616"/>
    </ligand>
</feature>
<dbReference type="SUPFAM" id="SSF110942">
    <property type="entry name" value="HSP90 C-terminal domain"/>
    <property type="match status" value="1"/>
</dbReference>
<proteinExistence type="inferred from homology"/>
<name>A0A5P2FXP7_9BACT</name>
<dbReference type="PRINTS" id="PR00775">
    <property type="entry name" value="HEATSHOCK90"/>
</dbReference>
<dbReference type="NCBIfam" id="NF010683">
    <property type="entry name" value="PRK14083.1"/>
    <property type="match status" value="1"/>
</dbReference>
<dbReference type="KEGG" id="arac:E0W69_006090"/>